<keyword evidence="2" id="KW-1185">Reference proteome</keyword>
<evidence type="ECO:0000313" key="2">
    <source>
        <dbReference type="Proteomes" id="UP001305746"/>
    </source>
</evidence>
<evidence type="ECO:0000313" key="1">
    <source>
        <dbReference type="EMBL" id="MEA1079114.1"/>
    </source>
</evidence>
<sequence length="302" mass="34832">MDVRSPTNSLLEFRQPAVRHLAWLCSAPPLIHSRLSFQPSDYLPDHYLDLLRDWDRAPETGPALLREPPQKRLGFYFERLYEVLLTDLLGWDILLKNTQIQSNGHTLGELDFVVHNRTDDRIEHHEIAIKYYLGFASNGAPVLWYGPNARDRLDLKSDRLINHQSRRTHQPETLAILAEHGIAGPLTARIFMPGYLFYPLAEALESPSKTPDNHLRGWWDYADNLTGTDTSSWVQLHKPHWVGPWRQDTLPATQEASQEIARINQDQIPRLFSELVPDGQSDGWVEQRRIFVVPSSWPTQGR</sequence>
<dbReference type="EMBL" id="JAYDCJ010000001">
    <property type="protein sequence ID" value="MEA1079114.1"/>
    <property type="molecule type" value="Genomic_DNA"/>
</dbReference>
<reference evidence="1 2" key="1">
    <citation type="submission" date="2023-12" db="EMBL/GenBank/DDBJ databases">
        <title>Marinobacter qingdaonensis sp. nov., isolated from the intertidal sediment of Qingdao, PR China.</title>
        <authorList>
            <person name="Li Y."/>
        </authorList>
    </citation>
    <scope>NUCLEOTIDE SEQUENCE [LARGE SCALE GENOMIC DNA]</scope>
    <source>
        <strain evidence="1 2">ASW11-75</strain>
    </source>
</reference>
<gene>
    <name evidence="1" type="ORF">U5822_00435</name>
</gene>
<name>A0ABU5NTJ5_9GAMM</name>
<dbReference type="InterPro" id="IPR015003">
    <property type="entry name" value="DUF1853"/>
</dbReference>
<dbReference type="Proteomes" id="UP001305746">
    <property type="component" value="Unassembled WGS sequence"/>
</dbReference>
<accession>A0ABU5NTJ5</accession>
<proteinExistence type="predicted"/>
<dbReference type="RefSeq" id="WP_322853659.1">
    <property type="nucleotide sequence ID" value="NZ_JAYDCJ010000001.1"/>
</dbReference>
<comment type="caution">
    <text evidence="1">The sequence shown here is derived from an EMBL/GenBank/DDBJ whole genome shotgun (WGS) entry which is preliminary data.</text>
</comment>
<organism evidence="1 2">
    <name type="scientific">Marinobacter qingdaonensis</name>
    <dbReference type="NCBI Taxonomy" id="3108486"/>
    <lineage>
        <taxon>Bacteria</taxon>
        <taxon>Pseudomonadati</taxon>
        <taxon>Pseudomonadota</taxon>
        <taxon>Gammaproteobacteria</taxon>
        <taxon>Pseudomonadales</taxon>
        <taxon>Marinobacteraceae</taxon>
        <taxon>Marinobacter</taxon>
    </lineage>
</organism>
<protein>
    <submittedName>
        <fullName evidence="1">DUF1853 family protein</fullName>
    </submittedName>
</protein>
<dbReference type="Pfam" id="PF08907">
    <property type="entry name" value="DUF1853"/>
    <property type="match status" value="1"/>
</dbReference>